<dbReference type="FunFam" id="2.60.40.10:FF:000495">
    <property type="entry name" value="Periplasmic beta-glucosidase"/>
    <property type="match status" value="1"/>
</dbReference>
<dbReference type="PANTHER" id="PTHR30620">
    <property type="entry name" value="PERIPLASMIC BETA-GLUCOSIDASE-RELATED"/>
    <property type="match status" value="1"/>
</dbReference>
<dbReference type="FunFam" id="3.40.50.1700:FF:000009">
    <property type="entry name" value="Periplasmic beta-glucosidase"/>
    <property type="match status" value="1"/>
</dbReference>
<evidence type="ECO:0000256" key="2">
    <source>
        <dbReference type="ARBA" id="ARBA00005336"/>
    </source>
</evidence>
<comment type="catalytic activity">
    <reaction evidence="1">
        <text>Hydrolysis of terminal, non-reducing beta-D-glucosyl residues with release of beta-D-glucose.</text>
        <dbReference type="EC" id="3.2.1.21"/>
    </reaction>
</comment>
<dbReference type="SMART" id="SM01217">
    <property type="entry name" value="Fn3_like"/>
    <property type="match status" value="1"/>
</dbReference>
<sequence length="757" mass="83047">MKKRILLLACLFPVFTATAQKSDIKSSVKDVEAKVDSVLNIMTLEEKVGQMVQYSGTWDLTGPATGDQNQFREEQLKKGLVGSMLNVLSVEATREAQKMVMENSRIKIPLMFGYDVIHGFKTIFPVPLGETASWDLEAMEETARISALEAAADGVNWTFAPMIDISRDARWGRIMEGAGEDPYLTSRVAEAKVRGYQGEDLSDPASIAATAKHFAGYGFAEAGRDYNTVHVGENELHNTILPPFKAAADAGVATFMNSFNDIDGTPSTGNRILQREILKGNWDWDGFIVSDWASIAEMRDHGYAEDLTHAAEIALKAGSDMDMEGGTYETGLVKLVEEGKLDEQLINDAVRRILRVKFKLGLFEDPYRYSNPEAINKIDKAAHREVARDVAKKSIVLLKNEKNLLPLSSSVKNIAVIGPLADDKNTPIGNWRAQGEANSAVSILEGVRNAAGKNVKITYEKGADLGMGERSFLKPLEINKTDKSGFKAAVEVAKKADLVILALGEDAFQSGEGRSQVNIGLAGVQKELMQEIFKVNKNVVLVLQNGRPLEISWAAENIPAIVVAWQLGTESGNAIADVLFGKYNPSGKLPVSFPRAVGQEPLYYNQKMTGRPTNPTDVTYSAYTDEEKTALYPFGYGLSYTIFKYGDLSLSSKEMTQQGSIKVTVPVTNAGSIAGKEVVQLYLRDLVASTTRPVKELKGFELVQLQPGETKQVTFEITNDLLEFYNAERKWTSEPGKFQVMVGGNSADLKVESFELK</sequence>
<evidence type="ECO:0000256" key="1">
    <source>
        <dbReference type="ARBA" id="ARBA00000448"/>
    </source>
</evidence>
<keyword evidence="10" id="KW-1185">Reference proteome</keyword>
<dbReference type="OrthoDB" id="9805821at2"/>
<evidence type="ECO:0000256" key="3">
    <source>
        <dbReference type="ARBA" id="ARBA00012744"/>
    </source>
</evidence>
<dbReference type="NCBIfam" id="NF011678">
    <property type="entry name" value="PRK15098.1"/>
    <property type="match status" value="1"/>
</dbReference>
<dbReference type="EC" id="3.2.1.21" evidence="3"/>
<dbReference type="GO" id="GO:0008422">
    <property type="term" value="F:beta-glucosidase activity"/>
    <property type="evidence" value="ECO:0007669"/>
    <property type="project" value="UniProtKB-EC"/>
</dbReference>
<reference evidence="10" key="1">
    <citation type="submission" date="2017-09" db="EMBL/GenBank/DDBJ databases">
        <authorList>
            <person name="Varghese N."/>
            <person name="Submissions S."/>
        </authorList>
    </citation>
    <scope>NUCLEOTIDE SEQUENCE [LARGE SCALE GENOMIC DNA]</scope>
    <source>
        <strain evidence="10">CGMCC 1.12641</strain>
    </source>
</reference>
<dbReference type="Proteomes" id="UP000219193">
    <property type="component" value="Unassembled WGS sequence"/>
</dbReference>
<accession>A0A285X2P8</accession>
<dbReference type="Gene3D" id="3.40.50.1700">
    <property type="entry name" value="Glycoside hydrolase family 3 C-terminal domain"/>
    <property type="match status" value="1"/>
</dbReference>
<dbReference type="InterPro" id="IPR036962">
    <property type="entry name" value="Glyco_hydro_3_N_sf"/>
</dbReference>
<evidence type="ECO:0000256" key="7">
    <source>
        <dbReference type="SAM" id="SignalP"/>
    </source>
</evidence>
<evidence type="ECO:0000313" key="10">
    <source>
        <dbReference type="Proteomes" id="UP000219193"/>
    </source>
</evidence>
<dbReference type="InterPro" id="IPR036881">
    <property type="entry name" value="Glyco_hydro_3_C_sf"/>
</dbReference>
<dbReference type="Pfam" id="PF01915">
    <property type="entry name" value="Glyco_hydro_3_C"/>
    <property type="match status" value="1"/>
</dbReference>
<dbReference type="InterPro" id="IPR026891">
    <property type="entry name" value="Fn3-like"/>
</dbReference>
<dbReference type="InterPro" id="IPR001764">
    <property type="entry name" value="Glyco_hydro_3_N"/>
</dbReference>
<name>A0A285X2P8_9FLAO</name>
<feature type="chain" id="PRO_5013103503" description="beta-glucosidase" evidence="7">
    <location>
        <begin position="20"/>
        <end position="757"/>
    </location>
</feature>
<dbReference type="Pfam" id="PF00933">
    <property type="entry name" value="Glyco_hydro_3"/>
    <property type="match status" value="1"/>
</dbReference>
<dbReference type="AlphaFoldDB" id="A0A285X2P8"/>
<keyword evidence="6" id="KW-0326">Glycosidase</keyword>
<evidence type="ECO:0000256" key="6">
    <source>
        <dbReference type="ARBA" id="ARBA00023295"/>
    </source>
</evidence>
<protein>
    <recommendedName>
        <fullName evidence="3">beta-glucosidase</fullName>
        <ecNumber evidence="3">3.2.1.21</ecNumber>
    </recommendedName>
</protein>
<dbReference type="InterPro" id="IPR017853">
    <property type="entry name" value="GH"/>
</dbReference>
<dbReference type="Pfam" id="PF14310">
    <property type="entry name" value="Fn3-like"/>
    <property type="match status" value="1"/>
</dbReference>
<dbReference type="PRINTS" id="PR00133">
    <property type="entry name" value="GLHYDRLASE3"/>
</dbReference>
<dbReference type="InterPro" id="IPR002772">
    <property type="entry name" value="Glyco_hydro_3_C"/>
</dbReference>
<evidence type="ECO:0000259" key="8">
    <source>
        <dbReference type="SMART" id="SM01217"/>
    </source>
</evidence>
<dbReference type="RefSeq" id="WP_097055314.1">
    <property type="nucleotide sequence ID" value="NZ_OCMF01000001.1"/>
</dbReference>
<keyword evidence="4 7" id="KW-0732">Signal</keyword>
<evidence type="ECO:0000313" key="9">
    <source>
        <dbReference type="EMBL" id="SOC79592.1"/>
    </source>
</evidence>
<dbReference type="InterPro" id="IPR013783">
    <property type="entry name" value="Ig-like_fold"/>
</dbReference>
<proteinExistence type="inferred from homology"/>
<dbReference type="Gene3D" id="2.60.40.10">
    <property type="entry name" value="Immunoglobulins"/>
    <property type="match status" value="1"/>
</dbReference>
<comment type="similarity">
    <text evidence="2">Belongs to the glycosyl hydrolase 3 family.</text>
</comment>
<dbReference type="InterPro" id="IPR051915">
    <property type="entry name" value="Cellulose_Degrad_GH3"/>
</dbReference>
<organism evidence="9 10">
    <name type="scientific">Salinimicrobium sediminis</name>
    <dbReference type="NCBI Taxonomy" id="1343891"/>
    <lineage>
        <taxon>Bacteria</taxon>
        <taxon>Pseudomonadati</taxon>
        <taxon>Bacteroidota</taxon>
        <taxon>Flavobacteriia</taxon>
        <taxon>Flavobacteriales</taxon>
        <taxon>Flavobacteriaceae</taxon>
        <taxon>Salinimicrobium</taxon>
    </lineage>
</organism>
<feature type="signal peptide" evidence="7">
    <location>
        <begin position="1"/>
        <end position="19"/>
    </location>
</feature>
<dbReference type="Gene3D" id="3.20.20.300">
    <property type="entry name" value="Glycoside hydrolase, family 3, N-terminal domain"/>
    <property type="match status" value="1"/>
</dbReference>
<dbReference type="SUPFAM" id="SSF51445">
    <property type="entry name" value="(Trans)glycosidases"/>
    <property type="match status" value="1"/>
</dbReference>
<dbReference type="FunFam" id="3.20.20.300:FF:000005">
    <property type="entry name" value="Periplasmic beta-glucosidase"/>
    <property type="match status" value="1"/>
</dbReference>
<feature type="domain" description="Fibronectin type III-like" evidence="8">
    <location>
        <begin position="677"/>
        <end position="746"/>
    </location>
</feature>
<dbReference type="SUPFAM" id="SSF52279">
    <property type="entry name" value="Beta-D-glucan exohydrolase, C-terminal domain"/>
    <property type="match status" value="1"/>
</dbReference>
<keyword evidence="5" id="KW-0378">Hydrolase</keyword>
<evidence type="ECO:0000256" key="4">
    <source>
        <dbReference type="ARBA" id="ARBA00022729"/>
    </source>
</evidence>
<gene>
    <name evidence="9" type="ORF">SAMN06296241_1121</name>
</gene>
<dbReference type="EMBL" id="OCMF01000001">
    <property type="protein sequence ID" value="SOC79592.1"/>
    <property type="molecule type" value="Genomic_DNA"/>
</dbReference>
<evidence type="ECO:0000256" key="5">
    <source>
        <dbReference type="ARBA" id="ARBA00022801"/>
    </source>
</evidence>
<dbReference type="GO" id="GO:0009251">
    <property type="term" value="P:glucan catabolic process"/>
    <property type="evidence" value="ECO:0007669"/>
    <property type="project" value="TreeGrafter"/>
</dbReference>
<dbReference type="PANTHER" id="PTHR30620:SF16">
    <property type="entry name" value="LYSOSOMAL BETA GLUCOSIDASE"/>
    <property type="match status" value="1"/>
</dbReference>